<reference evidence="2" key="1">
    <citation type="submission" date="2022-12" db="EMBL/GenBank/DDBJ databases">
        <title>Chromosome-level genome assembly of the bean flower thrips Megalurothrips usitatus.</title>
        <authorList>
            <person name="Ma L."/>
            <person name="Liu Q."/>
            <person name="Li H."/>
            <person name="Cai W."/>
        </authorList>
    </citation>
    <scope>NUCLEOTIDE SEQUENCE</scope>
    <source>
        <strain evidence="2">Cailab_2022a</strain>
    </source>
</reference>
<comment type="caution">
    <text evidence="2">The sequence shown here is derived from an EMBL/GenBank/DDBJ whole genome shotgun (WGS) entry which is preliminary data.</text>
</comment>
<evidence type="ECO:0008006" key="4">
    <source>
        <dbReference type="Google" id="ProtNLM"/>
    </source>
</evidence>
<dbReference type="PANTHER" id="PTHR28598:SF1">
    <property type="entry name" value="STAGA COMPLEX 65 SUBUNIT GAMMA"/>
    <property type="match status" value="1"/>
</dbReference>
<proteinExistence type="predicted"/>
<name>A0AAV7Y2H7_9NEOP</name>
<accession>A0AAV7Y2H7</accession>
<dbReference type="AlphaFoldDB" id="A0AAV7Y2H7"/>
<evidence type="ECO:0000313" key="2">
    <source>
        <dbReference type="EMBL" id="KAJ1530600.1"/>
    </source>
</evidence>
<dbReference type="GO" id="GO:0000124">
    <property type="term" value="C:SAGA complex"/>
    <property type="evidence" value="ECO:0007669"/>
    <property type="project" value="InterPro"/>
</dbReference>
<dbReference type="CDD" id="cd06847">
    <property type="entry name" value="HFD_SUPT7L"/>
    <property type="match status" value="1"/>
</dbReference>
<organism evidence="2 3">
    <name type="scientific">Megalurothrips usitatus</name>
    <name type="common">bean blossom thrips</name>
    <dbReference type="NCBI Taxonomy" id="439358"/>
    <lineage>
        <taxon>Eukaryota</taxon>
        <taxon>Metazoa</taxon>
        <taxon>Ecdysozoa</taxon>
        <taxon>Arthropoda</taxon>
        <taxon>Hexapoda</taxon>
        <taxon>Insecta</taxon>
        <taxon>Pterygota</taxon>
        <taxon>Neoptera</taxon>
        <taxon>Paraneoptera</taxon>
        <taxon>Thysanoptera</taxon>
        <taxon>Terebrantia</taxon>
        <taxon>Thripoidea</taxon>
        <taxon>Thripidae</taxon>
        <taxon>Megalurothrips</taxon>
    </lineage>
</organism>
<dbReference type="Proteomes" id="UP001075354">
    <property type="component" value="Chromosome 2"/>
</dbReference>
<keyword evidence="3" id="KW-1185">Reference proteome</keyword>
<dbReference type="PANTHER" id="PTHR28598">
    <property type="entry name" value="STAGA COMPLEX 65 SUBUNIT GAMMA"/>
    <property type="match status" value="1"/>
</dbReference>
<gene>
    <name evidence="2" type="ORF">ONE63_005482</name>
</gene>
<protein>
    <recommendedName>
        <fullName evidence="4">STAGA complex 65 subunit gamma-like</fullName>
    </recommendedName>
</protein>
<dbReference type="GO" id="GO:0003713">
    <property type="term" value="F:transcription coactivator activity"/>
    <property type="evidence" value="ECO:0007669"/>
    <property type="project" value="TreeGrafter"/>
</dbReference>
<feature type="region of interest" description="Disordered" evidence="1">
    <location>
        <begin position="352"/>
        <end position="379"/>
    </location>
</feature>
<evidence type="ECO:0000256" key="1">
    <source>
        <dbReference type="SAM" id="MobiDB-lite"/>
    </source>
</evidence>
<evidence type="ECO:0000313" key="3">
    <source>
        <dbReference type="Proteomes" id="UP001075354"/>
    </source>
</evidence>
<dbReference type="EMBL" id="JAPTSV010000002">
    <property type="protein sequence ID" value="KAJ1530600.1"/>
    <property type="molecule type" value="Genomic_DNA"/>
</dbReference>
<dbReference type="InterPro" id="IPR039460">
    <property type="entry name" value="SUPT7L/Spt7"/>
</dbReference>
<sequence length="379" mass="42486">MTVPTASASHWSDIQTNVKHWGEFDNADEPISVLDLKEVLADQLVDDLIEKSCSVEYTKGDPLDGYGDDELDAESYTIDASVSYSLELRKHISDLRQLIALAHGKISAPTTQLQQRLPDVPAVPPKPPIHLKHPAVHPLGFLPPRHTPFTLGQGTPPEELCLDSCLHILTKSVSALACHAGWDASMNETLYVFRDAVDDFLRRMTRMLRATIDQEASDGGNNFADPVEQVFRTMGLGSIRDLHSYYQVQILGRIKHLEKVCSQLTTEYAQLAENYNTSIPSSSTWDSIIKQEISEIEEREEGDDVPQLHFPSTSDGDLSLQPSATLRTGFEMLHSLERQQLLEEDSIRMEEFEEEKKVETTVESVPSSSLHPTKRARRL</sequence>